<comment type="caution">
    <text evidence="1">The sequence shown here is derived from an EMBL/GenBank/DDBJ whole genome shotgun (WGS) entry which is preliminary data.</text>
</comment>
<name>A0AAE0S4C7_9BIVA</name>
<evidence type="ECO:0000313" key="2">
    <source>
        <dbReference type="Proteomes" id="UP001195483"/>
    </source>
</evidence>
<feature type="non-terminal residue" evidence="1">
    <location>
        <position position="1"/>
    </location>
</feature>
<reference evidence="1" key="2">
    <citation type="journal article" date="2021" name="Genome Biol. Evol.">
        <title>Developing a high-quality reference genome for a parasitic bivalve with doubly uniparental inheritance (Bivalvia: Unionida).</title>
        <authorList>
            <person name="Smith C.H."/>
        </authorList>
    </citation>
    <scope>NUCLEOTIDE SEQUENCE</scope>
    <source>
        <strain evidence="1">CHS0354</strain>
        <tissue evidence="1">Mantle</tissue>
    </source>
</reference>
<proteinExistence type="predicted"/>
<gene>
    <name evidence="1" type="ORF">CHS0354_009646</name>
</gene>
<evidence type="ECO:0000313" key="1">
    <source>
        <dbReference type="EMBL" id="KAK3584958.1"/>
    </source>
</evidence>
<dbReference type="Proteomes" id="UP001195483">
    <property type="component" value="Unassembled WGS sequence"/>
</dbReference>
<organism evidence="1 2">
    <name type="scientific">Potamilus streckersoni</name>
    <dbReference type="NCBI Taxonomy" id="2493646"/>
    <lineage>
        <taxon>Eukaryota</taxon>
        <taxon>Metazoa</taxon>
        <taxon>Spiralia</taxon>
        <taxon>Lophotrochozoa</taxon>
        <taxon>Mollusca</taxon>
        <taxon>Bivalvia</taxon>
        <taxon>Autobranchia</taxon>
        <taxon>Heteroconchia</taxon>
        <taxon>Palaeoheterodonta</taxon>
        <taxon>Unionida</taxon>
        <taxon>Unionoidea</taxon>
        <taxon>Unionidae</taxon>
        <taxon>Ambleminae</taxon>
        <taxon>Lampsilini</taxon>
        <taxon>Potamilus</taxon>
    </lineage>
</organism>
<keyword evidence="2" id="KW-1185">Reference proteome</keyword>
<protein>
    <submittedName>
        <fullName evidence="1">Uncharacterized protein</fullName>
    </submittedName>
</protein>
<dbReference type="EMBL" id="JAEAOA010000616">
    <property type="protein sequence ID" value="KAK3584958.1"/>
    <property type="molecule type" value="Genomic_DNA"/>
</dbReference>
<reference evidence="1" key="1">
    <citation type="journal article" date="2021" name="Genome Biol. Evol.">
        <title>A High-Quality Reference Genome for a Parasitic Bivalve with Doubly Uniparental Inheritance (Bivalvia: Unionida).</title>
        <authorList>
            <person name="Smith C.H."/>
        </authorList>
    </citation>
    <scope>NUCLEOTIDE SEQUENCE</scope>
    <source>
        <strain evidence="1">CHS0354</strain>
    </source>
</reference>
<dbReference type="AlphaFoldDB" id="A0AAE0S4C7"/>
<reference evidence="1" key="3">
    <citation type="submission" date="2023-05" db="EMBL/GenBank/DDBJ databases">
        <authorList>
            <person name="Smith C.H."/>
        </authorList>
    </citation>
    <scope>NUCLEOTIDE SEQUENCE</scope>
    <source>
        <strain evidence="1">CHS0354</strain>
        <tissue evidence="1">Mantle</tissue>
    </source>
</reference>
<sequence length="57" mass="6121">GIKDNQNRSFAFESFSVATDYETIPYGDSSSQAGVGDKKSYGVCTSPLGSALLFLRH</sequence>
<accession>A0AAE0S4C7</accession>